<keyword evidence="1" id="KW-0732">Signal</keyword>
<dbReference type="InterPro" id="IPR011050">
    <property type="entry name" value="Pectin_lyase_fold/virulence"/>
</dbReference>
<dbReference type="SUPFAM" id="SSF51126">
    <property type="entry name" value="Pectin lyase-like"/>
    <property type="match status" value="2"/>
</dbReference>
<proteinExistence type="predicted"/>
<sequence>MKTFKNLSAYVAAAAMLFLSSCGNDDDFSPVDSGEDGEVNLELNGILDSDRILDPTQTYTVTGSYLVKSGAKLTIPAGTEIVSQVATNNYIAIEKGAQIDVQGTASLPVIMRSTSGNQGDWGGLVILGDAVTTEGVDAIAEVGGFIYGGTNSADNSGSINYLIIKNAGAQINSESQYNGLTLYAVGNGTSINNVALMDGADDGVEFFGGSVSVTNLYAENNQDDSIDWTEGWNGSITNTYVVHNNDGFSTAIEADGDNGNPTITNFTAVSTVGGTALQFKKMSGATINGLSLTGYETSIDMKDDGPLANVIIEGASADPFNGYTTSSSVDVSIFDWVNSNQTGNASLLQGVVNGTVTLDANVAYTLTSSYIVQDGGKLIIPAGTKITANASGTSVYIAVLKGGQIEINGTADNPVIMSSATATPGDWGGLTICGDAPTTEGTDATAEIGGFIYGGNNAADDSGSINYLVMLGTGAQINSESQYNGISFYAVGSETEVNNVAIINGADDGVEFFGGAVNATNIYLENNEDDAVDWTEGWNGALTNTFVTHTNGNFSTALEADGDNGNPTLNNFTAITTSPGTALQFKKMSGATMTNVLLSGYDTNVDMKDDGPVSNVIIDGTPLTTATDDVFNGTAVDISGWAWITARL</sequence>
<dbReference type="PANTHER" id="PTHR41339">
    <property type="entry name" value="LIPL48"/>
    <property type="match status" value="1"/>
</dbReference>
<evidence type="ECO:0000256" key="1">
    <source>
        <dbReference type="SAM" id="SignalP"/>
    </source>
</evidence>
<evidence type="ECO:0000313" key="3">
    <source>
        <dbReference type="Proteomes" id="UP000326509"/>
    </source>
</evidence>
<feature type="chain" id="PRO_5023834207" evidence="1">
    <location>
        <begin position="26"/>
        <end position="648"/>
    </location>
</feature>
<dbReference type="OrthoDB" id="1521716at2"/>
<dbReference type="Proteomes" id="UP000326509">
    <property type="component" value="Unassembled WGS sequence"/>
</dbReference>
<protein>
    <submittedName>
        <fullName evidence="2">Uncharacterized protein</fullName>
    </submittedName>
</protein>
<organism evidence="2 3">
    <name type="scientific">Patiriisocius marinus</name>
    <dbReference type="NCBI Taxonomy" id="1397112"/>
    <lineage>
        <taxon>Bacteria</taxon>
        <taxon>Pseudomonadati</taxon>
        <taxon>Bacteroidota</taxon>
        <taxon>Flavobacteriia</taxon>
        <taxon>Flavobacteriales</taxon>
        <taxon>Flavobacteriaceae</taxon>
        <taxon>Patiriisocius</taxon>
    </lineage>
</organism>
<gene>
    <name evidence="2" type="ORF">ULMA_05090</name>
</gene>
<evidence type="ECO:0000313" key="2">
    <source>
        <dbReference type="EMBL" id="GER58401.1"/>
    </source>
</evidence>
<dbReference type="PROSITE" id="PS51257">
    <property type="entry name" value="PROKAR_LIPOPROTEIN"/>
    <property type="match status" value="1"/>
</dbReference>
<comment type="caution">
    <text evidence="2">The sequence shown here is derived from an EMBL/GenBank/DDBJ whole genome shotgun (WGS) entry which is preliminary data.</text>
</comment>
<accession>A0A5J4IXV3</accession>
<dbReference type="EMBL" id="BKCG01000001">
    <property type="protein sequence ID" value="GER58401.1"/>
    <property type="molecule type" value="Genomic_DNA"/>
</dbReference>
<feature type="signal peptide" evidence="1">
    <location>
        <begin position="1"/>
        <end position="25"/>
    </location>
</feature>
<dbReference type="RefSeq" id="WP_151672480.1">
    <property type="nucleotide sequence ID" value="NZ_BKCG01000001.1"/>
</dbReference>
<reference evidence="2 3" key="1">
    <citation type="submission" date="2019-08" db="EMBL/GenBank/DDBJ databases">
        <title>Draft genome sequence of Ulvibacter marinus type strain NBRC 109484.</title>
        <authorList>
            <person name="Kawano K."/>
            <person name="Ushijima N."/>
            <person name="Kihara M."/>
            <person name="Itoh H."/>
        </authorList>
    </citation>
    <scope>NUCLEOTIDE SEQUENCE [LARGE SCALE GENOMIC DNA]</scope>
    <source>
        <strain evidence="2 3">NBRC 109484</strain>
    </source>
</reference>
<name>A0A5J4IXV3_9FLAO</name>
<dbReference type="AlphaFoldDB" id="A0A5J4IXV3"/>
<keyword evidence="3" id="KW-1185">Reference proteome</keyword>
<dbReference type="PANTHER" id="PTHR41339:SF1">
    <property type="entry name" value="SECRETED PROTEIN"/>
    <property type="match status" value="1"/>
</dbReference>